<accession>A0A6G8PU45</accession>
<dbReference type="KEGG" id="rmar:GBA65_00280"/>
<proteinExistence type="predicted"/>
<gene>
    <name evidence="2" type="ORF">GBA65_00280</name>
</gene>
<reference evidence="2 3" key="1">
    <citation type="submission" date="2019-10" db="EMBL/GenBank/DDBJ databases">
        <title>Rubrobacter sp nov SCSIO 52915 isolated from a deep-sea sediment in the South China Sea.</title>
        <authorList>
            <person name="Chen R.W."/>
        </authorList>
    </citation>
    <scope>NUCLEOTIDE SEQUENCE [LARGE SCALE GENOMIC DNA]</scope>
    <source>
        <strain evidence="2 3">SCSIO 52915</strain>
    </source>
</reference>
<protein>
    <submittedName>
        <fullName evidence="2">Uncharacterized protein</fullName>
    </submittedName>
</protein>
<evidence type="ECO:0000256" key="1">
    <source>
        <dbReference type="SAM" id="Phobius"/>
    </source>
</evidence>
<keyword evidence="3" id="KW-1185">Reference proteome</keyword>
<evidence type="ECO:0000313" key="2">
    <source>
        <dbReference type="EMBL" id="QIN77205.1"/>
    </source>
</evidence>
<dbReference type="AlphaFoldDB" id="A0A6G8PU45"/>
<sequence>MSERDTGSGRTGGGEDLEARAENAKSGVATLVCALGLVIALGSAVATIFVGVGVDVISGGAIGVGLGILGYFLGAGRLGVATIVVSILAMFAGLLVNQVIPGVGGDDRELPAREPGSSEG</sequence>
<feature type="transmembrane region" description="Helical" evidence="1">
    <location>
        <begin position="80"/>
        <end position="100"/>
    </location>
</feature>
<dbReference type="EMBL" id="CP045121">
    <property type="protein sequence ID" value="QIN77205.1"/>
    <property type="molecule type" value="Genomic_DNA"/>
</dbReference>
<keyword evidence="1" id="KW-0472">Membrane</keyword>
<feature type="transmembrane region" description="Helical" evidence="1">
    <location>
        <begin position="56"/>
        <end position="73"/>
    </location>
</feature>
<keyword evidence="1" id="KW-0812">Transmembrane</keyword>
<organism evidence="2 3">
    <name type="scientific">Rubrobacter marinus</name>
    <dbReference type="NCBI Taxonomy" id="2653852"/>
    <lineage>
        <taxon>Bacteria</taxon>
        <taxon>Bacillati</taxon>
        <taxon>Actinomycetota</taxon>
        <taxon>Rubrobacteria</taxon>
        <taxon>Rubrobacterales</taxon>
        <taxon>Rubrobacteraceae</taxon>
        <taxon>Rubrobacter</taxon>
    </lineage>
</organism>
<keyword evidence="1" id="KW-1133">Transmembrane helix</keyword>
<dbReference type="RefSeq" id="WP_166394873.1">
    <property type="nucleotide sequence ID" value="NZ_CP045121.1"/>
</dbReference>
<name>A0A6G8PU45_9ACTN</name>
<evidence type="ECO:0000313" key="3">
    <source>
        <dbReference type="Proteomes" id="UP000502706"/>
    </source>
</evidence>
<dbReference type="Proteomes" id="UP000502706">
    <property type="component" value="Chromosome"/>
</dbReference>
<feature type="transmembrane region" description="Helical" evidence="1">
    <location>
        <begin position="28"/>
        <end position="50"/>
    </location>
</feature>